<dbReference type="Gramene" id="PNT69561">
    <property type="protein sequence ID" value="PNT69561"/>
    <property type="gene ID" value="BRADI_3g57807v3"/>
</dbReference>
<dbReference type="InterPro" id="IPR011006">
    <property type="entry name" value="CheY-like_superfamily"/>
</dbReference>
<keyword evidence="25" id="KW-1185">Reference proteome</keyword>
<comment type="catalytic activity">
    <reaction evidence="1">
        <text>ATP + protein L-histidine = ADP + protein N-phospho-L-histidine.</text>
        <dbReference type="EC" id="2.7.13.3"/>
    </reaction>
</comment>
<feature type="domain" description="Response regulatory" evidence="22">
    <location>
        <begin position="565"/>
        <end position="681"/>
    </location>
</feature>
<dbReference type="GO" id="GO:0038199">
    <property type="term" value="F:ethylene receptor activity"/>
    <property type="evidence" value="ECO:0000318"/>
    <property type="project" value="GO_Central"/>
</dbReference>
<evidence type="ECO:0000256" key="12">
    <source>
        <dbReference type="ARBA" id="ARBA00022777"/>
    </source>
</evidence>
<evidence type="ECO:0000313" key="25">
    <source>
        <dbReference type="Proteomes" id="UP000008810"/>
    </source>
</evidence>
<keyword evidence="11" id="KW-0936">Ethylene signaling pathway</keyword>
<dbReference type="PANTHER" id="PTHR24423:SF628">
    <property type="entry name" value="RESPONSE REGULATORY DOMAIN-CONTAINING PROTEIN"/>
    <property type="match status" value="1"/>
</dbReference>
<gene>
    <name evidence="23" type="ORF">BRADI_3g57807v3</name>
</gene>
<evidence type="ECO:0000256" key="21">
    <source>
        <dbReference type="SAM" id="Phobius"/>
    </source>
</evidence>
<dbReference type="GO" id="GO:0004673">
    <property type="term" value="F:protein histidine kinase activity"/>
    <property type="evidence" value="ECO:0007669"/>
    <property type="project" value="UniProtKB-EC"/>
</dbReference>
<dbReference type="EMBL" id="CM000882">
    <property type="protein sequence ID" value="PNT69561.1"/>
    <property type="molecule type" value="Genomic_DNA"/>
</dbReference>
<dbReference type="InterPro" id="IPR001789">
    <property type="entry name" value="Sig_transdc_resp-reg_receiver"/>
</dbReference>
<evidence type="ECO:0000313" key="24">
    <source>
        <dbReference type="EnsemblPlants" id="PNT69561"/>
    </source>
</evidence>
<feature type="transmembrane region" description="Helical" evidence="21">
    <location>
        <begin position="70"/>
        <end position="90"/>
    </location>
</feature>
<evidence type="ECO:0000256" key="5">
    <source>
        <dbReference type="ARBA" id="ARBA00012438"/>
    </source>
</evidence>
<dbReference type="GO" id="GO:0051740">
    <property type="term" value="F:ethylene binding"/>
    <property type="evidence" value="ECO:0000318"/>
    <property type="project" value="GO_Central"/>
</dbReference>
<keyword evidence="16" id="KW-0186">Copper</keyword>
<dbReference type="EnsemblPlants" id="PNT69561">
    <property type="protein sequence ID" value="PNT69561"/>
    <property type="gene ID" value="BRADI_3g57807v3"/>
</dbReference>
<dbReference type="GO" id="GO:0005783">
    <property type="term" value="C:endoplasmic reticulum"/>
    <property type="evidence" value="ECO:0000318"/>
    <property type="project" value="GO_Central"/>
</dbReference>
<dbReference type="PANTHER" id="PTHR24423">
    <property type="entry name" value="TWO-COMPONENT SENSOR HISTIDINE KINASE"/>
    <property type="match status" value="1"/>
</dbReference>
<evidence type="ECO:0000256" key="13">
    <source>
        <dbReference type="ARBA" id="ARBA00022824"/>
    </source>
</evidence>
<evidence type="ECO:0000256" key="17">
    <source>
        <dbReference type="ARBA" id="ARBA00023012"/>
    </source>
</evidence>
<dbReference type="Pfam" id="PF01590">
    <property type="entry name" value="GAF"/>
    <property type="match status" value="1"/>
</dbReference>
<dbReference type="InterPro" id="IPR003018">
    <property type="entry name" value="GAF"/>
</dbReference>
<evidence type="ECO:0000256" key="11">
    <source>
        <dbReference type="ARBA" id="ARBA00022745"/>
    </source>
</evidence>
<proteinExistence type="inferred from homology"/>
<keyword evidence="17" id="KW-0902">Two-component regulatory system</keyword>
<dbReference type="FunFam" id="1.10.287.130:FF:000087">
    <property type="entry name" value="Ethylene receptor 4"/>
    <property type="match status" value="1"/>
</dbReference>
<feature type="transmembrane region" description="Helical" evidence="21">
    <location>
        <begin position="99"/>
        <end position="119"/>
    </location>
</feature>
<dbReference type="GO" id="GO:0046872">
    <property type="term" value="F:metal ion binding"/>
    <property type="evidence" value="ECO:0007669"/>
    <property type="project" value="UniProtKB-KW"/>
</dbReference>
<dbReference type="InParanoid" id="A0A2K2D5K8"/>
<reference evidence="23 24" key="1">
    <citation type="journal article" date="2010" name="Nature">
        <title>Genome sequencing and analysis of the model grass Brachypodium distachyon.</title>
        <authorList>
            <consortium name="International Brachypodium Initiative"/>
        </authorList>
    </citation>
    <scope>NUCLEOTIDE SEQUENCE [LARGE SCALE GENOMIC DNA]</scope>
    <source>
        <strain evidence="23 24">Bd21</strain>
    </source>
</reference>
<keyword evidence="6 20" id="KW-0597">Phosphoprotein</keyword>
<evidence type="ECO:0000313" key="23">
    <source>
        <dbReference type="EMBL" id="PNT69561.1"/>
    </source>
</evidence>
<evidence type="ECO:0000256" key="10">
    <source>
        <dbReference type="ARBA" id="ARBA00022741"/>
    </source>
</evidence>
<dbReference type="SUPFAM" id="SSF52172">
    <property type="entry name" value="CheY-like"/>
    <property type="match status" value="1"/>
</dbReference>
<dbReference type="STRING" id="15368.A0A2K2D5K8"/>
<comment type="cofactor">
    <cofactor evidence="2">
        <name>Cu cation</name>
        <dbReference type="ChEBI" id="CHEBI:23378"/>
    </cofactor>
</comment>
<dbReference type="SMART" id="SM00448">
    <property type="entry name" value="REC"/>
    <property type="match status" value="1"/>
</dbReference>
<feature type="modified residue" description="4-aspartylphosphate" evidence="20">
    <location>
        <position position="616"/>
    </location>
</feature>
<dbReference type="SMART" id="SM00065">
    <property type="entry name" value="GAF"/>
    <property type="match status" value="1"/>
</dbReference>
<keyword evidence="18 21" id="KW-0472">Membrane</keyword>
<dbReference type="GO" id="GO:0005789">
    <property type="term" value="C:endoplasmic reticulum membrane"/>
    <property type="evidence" value="ECO:0007669"/>
    <property type="project" value="UniProtKB-SubCell"/>
</dbReference>
<reference evidence="23" key="2">
    <citation type="submission" date="2017-06" db="EMBL/GenBank/DDBJ databases">
        <title>WGS assembly of Brachypodium distachyon.</title>
        <authorList>
            <consortium name="The International Brachypodium Initiative"/>
            <person name="Lucas S."/>
            <person name="Harmon-Smith M."/>
            <person name="Lail K."/>
            <person name="Tice H."/>
            <person name="Grimwood J."/>
            <person name="Bruce D."/>
            <person name="Barry K."/>
            <person name="Shu S."/>
            <person name="Lindquist E."/>
            <person name="Wang M."/>
            <person name="Pitluck S."/>
            <person name="Vogel J.P."/>
            <person name="Garvin D.F."/>
            <person name="Mockler T.C."/>
            <person name="Schmutz J."/>
            <person name="Rokhsar D."/>
            <person name="Bevan M.W."/>
        </authorList>
    </citation>
    <scope>NUCLEOTIDE SEQUENCE</scope>
    <source>
        <strain evidence="23">Bd21</strain>
    </source>
</reference>
<protein>
    <recommendedName>
        <fullName evidence="5">histidine kinase</fullName>
        <ecNumber evidence="5">2.7.13.3</ecNumber>
    </recommendedName>
</protein>
<comment type="subcellular location">
    <subcellularLocation>
        <location evidence="3">Endoplasmic reticulum membrane</location>
        <topology evidence="3">Multi-pass membrane protein</topology>
    </subcellularLocation>
</comment>
<evidence type="ECO:0000256" key="2">
    <source>
        <dbReference type="ARBA" id="ARBA00001935"/>
    </source>
</evidence>
<accession>A0A2K2D5K8</accession>
<evidence type="ECO:0000256" key="6">
    <source>
        <dbReference type="ARBA" id="ARBA00022553"/>
    </source>
</evidence>
<dbReference type="InterPro" id="IPR058544">
    <property type="entry name" value="ETR1_N"/>
</dbReference>
<dbReference type="EC" id="2.7.13.3" evidence="5"/>
<feature type="transmembrane region" description="Helical" evidence="21">
    <location>
        <begin position="33"/>
        <end position="50"/>
    </location>
</feature>
<name>A0A2K2D5K8_BRADI</name>
<evidence type="ECO:0000256" key="7">
    <source>
        <dbReference type="ARBA" id="ARBA00022679"/>
    </source>
</evidence>
<dbReference type="Gene3D" id="3.40.50.2300">
    <property type="match status" value="1"/>
</dbReference>
<keyword evidence="7" id="KW-0808">Transferase</keyword>
<evidence type="ECO:0000256" key="18">
    <source>
        <dbReference type="ARBA" id="ARBA00023136"/>
    </source>
</evidence>
<dbReference type="PROSITE" id="PS50110">
    <property type="entry name" value="RESPONSE_REGULATORY"/>
    <property type="match status" value="1"/>
</dbReference>
<evidence type="ECO:0000256" key="16">
    <source>
        <dbReference type="ARBA" id="ARBA00023008"/>
    </source>
</evidence>
<dbReference type="Proteomes" id="UP000008810">
    <property type="component" value="Chromosome 3"/>
</dbReference>
<dbReference type="ExpressionAtlas" id="A0A2K2D5K8">
    <property type="expression patterns" value="baseline"/>
</dbReference>
<keyword evidence="15 21" id="KW-1133">Transmembrane helix</keyword>
<keyword evidence="14" id="KW-0067">ATP-binding</keyword>
<comment type="similarity">
    <text evidence="4">Belongs to the ethylene receptor family.</text>
</comment>
<evidence type="ECO:0000256" key="15">
    <source>
        <dbReference type="ARBA" id="ARBA00022989"/>
    </source>
</evidence>
<keyword evidence="13" id="KW-0256">Endoplasmic reticulum</keyword>
<keyword evidence="12" id="KW-0418">Kinase</keyword>
<keyword evidence="19" id="KW-0675">Receptor</keyword>
<evidence type="ECO:0000256" key="9">
    <source>
        <dbReference type="ARBA" id="ARBA00022723"/>
    </source>
</evidence>
<dbReference type="SUPFAM" id="SSF55781">
    <property type="entry name" value="GAF domain-like"/>
    <property type="match status" value="1"/>
</dbReference>
<keyword evidence="10" id="KW-0547">Nucleotide-binding</keyword>
<keyword evidence="9" id="KW-0479">Metal-binding</keyword>
<keyword evidence="8 21" id="KW-0812">Transmembrane</keyword>
<evidence type="ECO:0000256" key="3">
    <source>
        <dbReference type="ARBA" id="ARBA00004477"/>
    </source>
</evidence>
<dbReference type="Gene3D" id="1.10.287.130">
    <property type="match status" value="1"/>
</dbReference>
<evidence type="ECO:0000256" key="19">
    <source>
        <dbReference type="ARBA" id="ARBA00023170"/>
    </source>
</evidence>
<dbReference type="GO" id="GO:0005524">
    <property type="term" value="F:ATP binding"/>
    <property type="evidence" value="ECO:0007669"/>
    <property type="project" value="UniProtKB-KW"/>
</dbReference>
<evidence type="ECO:0000256" key="8">
    <source>
        <dbReference type="ARBA" id="ARBA00022692"/>
    </source>
</evidence>
<organism evidence="23">
    <name type="scientific">Brachypodium distachyon</name>
    <name type="common">Purple false brome</name>
    <name type="synonym">Trachynia distachya</name>
    <dbReference type="NCBI Taxonomy" id="15368"/>
    <lineage>
        <taxon>Eukaryota</taxon>
        <taxon>Viridiplantae</taxon>
        <taxon>Streptophyta</taxon>
        <taxon>Embryophyta</taxon>
        <taxon>Tracheophyta</taxon>
        <taxon>Spermatophyta</taxon>
        <taxon>Magnoliopsida</taxon>
        <taxon>Liliopsida</taxon>
        <taxon>Poales</taxon>
        <taxon>Poaceae</taxon>
        <taxon>BOP clade</taxon>
        <taxon>Pooideae</taxon>
        <taxon>Stipodae</taxon>
        <taxon>Brachypodieae</taxon>
        <taxon>Brachypodium</taxon>
    </lineage>
</organism>
<evidence type="ECO:0000256" key="1">
    <source>
        <dbReference type="ARBA" id="ARBA00000085"/>
    </source>
</evidence>
<evidence type="ECO:0000256" key="4">
    <source>
        <dbReference type="ARBA" id="ARBA00009842"/>
    </source>
</evidence>
<dbReference type="AlphaFoldDB" id="A0A2K2D5K8"/>
<dbReference type="GO" id="GO:0004674">
    <property type="term" value="F:protein serine/threonine kinase activity"/>
    <property type="evidence" value="ECO:0007669"/>
    <property type="project" value="UniProtKB-ARBA"/>
</dbReference>
<dbReference type="OrthoDB" id="647750at2759"/>
<sequence length="684" mass="74103">MTPQLLTAAQRYCGCAGDGAVEAMLQCQRVSDFLIAASYLSIPLELLYFASSRRADLVATAAPLDLRWLLLQLAAFAALGGATHLLAVFASHHPQSARILLASTAAKLLAALVSFATAATSRAVRMLAHVRGRDPQAILHAAMLHLADTLALRSCAVWMPGHDAGGILHMVHQLSLRGKGPVGVVLGSQAPISEDDPDVFDIKSSEAAKVLRPGSALATASSGGLMPPGAVAAIRMPMLKVSSFDGGKTPDQASSYAILVLVLHSQDGSREWGTQDLDIVQVVSDQVAVALSHATVLEEWQVMRDKLAEQRRALSRAKHEAVVANNAIKYVQSAMCDGMRRPMHSIIGVLSMVRQAENMRREQKPVVDAIARTSTLSLALMNDVDMETLVMNCAPFRLHSLIREAMSVAGCLASCRAVSFSYKLVNSLPEWVVGDETRVFQLLLHMVGDVLSRQCKNGGRLLFSVKGCNVDEEDCIPMQLNLSAGCSTCVKFQVGMERSTGCSQLPHRPVSSHISMCKKIVQIMNGTVRSASDGQSITLTLQFQLQQLGVCRRTPPSIPRFNGLRILLIDSDSMSRVVTQKLLEKLGYQVMSASSSIHCLALLESADSSFQLLLLDLDMDVFEVALQIRELRNRRWFLIAAALPVSIVDSIREMCRRSGINGLIQKPITLTALGAQLSRVLQNF</sequence>
<reference evidence="24" key="3">
    <citation type="submission" date="2018-08" db="UniProtKB">
        <authorList>
            <consortium name="EnsemblPlants"/>
        </authorList>
    </citation>
    <scope>IDENTIFICATION</scope>
    <source>
        <strain evidence="24">cv. Bd21</strain>
    </source>
</reference>
<evidence type="ECO:0000256" key="14">
    <source>
        <dbReference type="ARBA" id="ARBA00022840"/>
    </source>
</evidence>
<evidence type="ECO:0000259" key="22">
    <source>
        <dbReference type="PROSITE" id="PS50110"/>
    </source>
</evidence>
<evidence type="ECO:0000256" key="20">
    <source>
        <dbReference type="PROSITE-ProRule" id="PRU00169"/>
    </source>
</evidence>
<dbReference type="Pfam" id="PF25487">
    <property type="entry name" value="ETR1_N"/>
    <property type="match status" value="1"/>
</dbReference>